<dbReference type="Proteomes" id="UP000198703">
    <property type="component" value="Unassembled WGS sequence"/>
</dbReference>
<evidence type="ECO:0000256" key="5">
    <source>
        <dbReference type="ARBA" id="ARBA00023139"/>
    </source>
</evidence>
<protein>
    <submittedName>
        <fullName evidence="8">Predicted small secreted protein</fullName>
    </submittedName>
</protein>
<evidence type="ECO:0000313" key="9">
    <source>
        <dbReference type="Proteomes" id="UP000198703"/>
    </source>
</evidence>
<accession>A0A1H4C5U1</accession>
<gene>
    <name evidence="8" type="ORF">SAMN05444370_106220</name>
</gene>
<keyword evidence="9" id="KW-1185">Reference proteome</keyword>
<keyword evidence="3 7" id="KW-0732">Signal</keyword>
<dbReference type="GO" id="GO:0016020">
    <property type="term" value="C:membrane"/>
    <property type="evidence" value="ECO:0007669"/>
    <property type="project" value="InterPro"/>
</dbReference>
<feature type="chain" id="PRO_5011621957" evidence="7">
    <location>
        <begin position="23"/>
        <end position="49"/>
    </location>
</feature>
<name>A0A1H4C5U1_9RHOB</name>
<organism evidence="8 9">
    <name type="scientific">Rubrimonas cliftonensis</name>
    <dbReference type="NCBI Taxonomy" id="89524"/>
    <lineage>
        <taxon>Bacteria</taxon>
        <taxon>Pseudomonadati</taxon>
        <taxon>Pseudomonadota</taxon>
        <taxon>Alphaproteobacteria</taxon>
        <taxon>Rhodobacterales</taxon>
        <taxon>Paracoccaceae</taxon>
        <taxon>Rubrimonas</taxon>
    </lineage>
</organism>
<dbReference type="RefSeq" id="WP_093253816.1">
    <property type="nucleotide sequence ID" value="NZ_FNQM01000006.1"/>
</dbReference>
<dbReference type="PROSITE" id="PS51257">
    <property type="entry name" value="PROKAR_LIPOPROTEIN"/>
    <property type="match status" value="1"/>
</dbReference>
<keyword evidence="2" id="KW-1003">Cell membrane</keyword>
<dbReference type="Pfam" id="PF08085">
    <property type="entry name" value="Entericidin"/>
    <property type="match status" value="1"/>
</dbReference>
<evidence type="ECO:0000256" key="4">
    <source>
        <dbReference type="ARBA" id="ARBA00023136"/>
    </source>
</evidence>
<proteinExistence type="inferred from homology"/>
<reference evidence="8 9" key="1">
    <citation type="submission" date="2016-10" db="EMBL/GenBank/DDBJ databases">
        <authorList>
            <person name="de Groot N.N."/>
        </authorList>
    </citation>
    <scope>NUCLEOTIDE SEQUENCE [LARGE SCALE GENOMIC DNA]</scope>
    <source>
        <strain evidence="8 9">DSM 15345</strain>
    </source>
</reference>
<evidence type="ECO:0000256" key="6">
    <source>
        <dbReference type="ARBA" id="ARBA00023288"/>
    </source>
</evidence>
<keyword evidence="4" id="KW-0472">Membrane</keyword>
<evidence type="ECO:0000256" key="3">
    <source>
        <dbReference type="ARBA" id="ARBA00022729"/>
    </source>
</evidence>
<comment type="similarity">
    <text evidence="1">Belongs to the EcnA/EcnB lipoprotein family.</text>
</comment>
<evidence type="ECO:0000256" key="2">
    <source>
        <dbReference type="ARBA" id="ARBA00022475"/>
    </source>
</evidence>
<dbReference type="EMBL" id="FNQM01000006">
    <property type="protein sequence ID" value="SEA55754.1"/>
    <property type="molecule type" value="Genomic_DNA"/>
</dbReference>
<dbReference type="AlphaFoldDB" id="A0A1H4C5U1"/>
<evidence type="ECO:0000256" key="1">
    <source>
        <dbReference type="ARBA" id="ARBA00010296"/>
    </source>
</evidence>
<evidence type="ECO:0000313" key="8">
    <source>
        <dbReference type="EMBL" id="SEA55754.1"/>
    </source>
</evidence>
<dbReference type="InterPro" id="IPR012556">
    <property type="entry name" value="Entericidin"/>
</dbReference>
<keyword evidence="5" id="KW-0564">Palmitate</keyword>
<keyword evidence="6" id="KW-0449">Lipoprotein</keyword>
<evidence type="ECO:0000256" key="7">
    <source>
        <dbReference type="SAM" id="SignalP"/>
    </source>
</evidence>
<sequence length="49" mass="4852">MTTPIRAAALALAALLALSACNTVQGVGKDVQSGGEAIQQGAEKVQEGL</sequence>
<dbReference type="GO" id="GO:0009636">
    <property type="term" value="P:response to toxic substance"/>
    <property type="evidence" value="ECO:0007669"/>
    <property type="project" value="InterPro"/>
</dbReference>
<feature type="signal peptide" evidence="7">
    <location>
        <begin position="1"/>
        <end position="22"/>
    </location>
</feature>
<dbReference type="OrthoDB" id="7363288at2"/>